<dbReference type="NCBIfam" id="TIGR00347">
    <property type="entry name" value="bioD"/>
    <property type="match status" value="1"/>
</dbReference>
<evidence type="ECO:0000256" key="7">
    <source>
        <dbReference type="ARBA" id="ARBA00022842"/>
    </source>
</evidence>
<keyword evidence="4" id="KW-0547">Nucleotide-binding</keyword>
<name>A0A0F9LD72_9ZZZZ</name>
<dbReference type="GO" id="GO:0009102">
    <property type="term" value="P:biotin biosynthetic process"/>
    <property type="evidence" value="ECO:0007669"/>
    <property type="project" value="UniProtKB-UniPathway"/>
</dbReference>
<dbReference type="Gene3D" id="3.40.50.300">
    <property type="entry name" value="P-loop containing nucleotide triphosphate hydrolases"/>
    <property type="match status" value="1"/>
</dbReference>
<dbReference type="PANTHER" id="PTHR43210:SF5">
    <property type="entry name" value="DETHIOBIOTIN SYNTHETASE"/>
    <property type="match status" value="1"/>
</dbReference>
<dbReference type="EMBL" id="LAZR01007445">
    <property type="protein sequence ID" value="KKM85216.1"/>
    <property type="molecule type" value="Genomic_DNA"/>
</dbReference>
<dbReference type="GO" id="GO:0005829">
    <property type="term" value="C:cytosol"/>
    <property type="evidence" value="ECO:0007669"/>
    <property type="project" value="TreeGrafter"/>
</dbReference>
<dbReference type="UniPathway" id="UPA00078"/>
<dbReference type="GO" id="GO:0000287">
    <property type="term" value="F:magnesium ion binding"/>
    <property type="evidence" value="ECO:0007669"/>
    <property type="project" value="InterPro"/>
</dbReference>
<dbReference type="SUPFAM" id="SSF52540">
    <property type="entry name" value="P-loop containing nucleoside triphosphate hydrolases"/>
    <property type="match status" value="1"/>
</dbReference>
<evidence type="ECO:0000256" key="2">
    <source>
        <dbReference type="ARBA" id="ARBA00022598"/>
    </source>
</evidence>
<keyword evidence="7" id="KW-0460">Magnesium</keyword>
<evidence type="ECO:0000256" key="6">
    <source>
        <dbReference type="ARBA" id="ARBA00022840"/>
    </source>
</evidence>
<dbReference type="PIRSF" id="PIRSF006755">
    <property type="entry name" value="DTB_synth"/>
    <property type="match status" value="1"/>
</dbReference>
<dbReference type="GO" id="GO:0004141">
    <property type="term" value="F:dethiobiotin synthase activity"/>
    <property type="evidence" value="ECO:0007669"/>
    <property type="project" value="InterPro"/>
</dbReference>
<proteinExistence type="inferred from homology"/>
<dbReference type="AlphaFoldDB" id="A0A0F9LD72"/>
<dbReference type="GO" id="GO:0042803">
    <property type="term" value="F:protein homodimerization activity"/>
    <property type="evidence" value="ECO:0007669"/>
    <property type="project" value="UniProtKB-ARBA"/>
</dbReference>
<evidence type="ECO:0008006" key="9">
    <source>
        <dbReference type="Google" id="ProtNLM"/>
    </source>
</evidence>
<accession>A0A0F9LD72</accession>
<dbReference type="HAMAP" id="MF_00336">
    <property type="entry name" value="BioD"/>
    <property type="match status" value="1"/>
</dbReference>
<comment type="caution">
    <text evidence="8">The sequence shown here is derived from an EMBL/GenBank/DDBJ whole genome shotgun (WGS) entry which is preliminary data.</text>
</comment>
<dbReference type="InterPro" id="IPR027417">
    <property type="entry name" value="P-loop_NTPase"/>
</dbReference>
<organism evidence="8">
    <name type="scientific">marine sediment metagenome</name>
    <dbReference type="NCBI Taxonomy" id="412755"/>
    <lineage>
        <taxon>unclassified sequences</taxon>
        <taxon>metagenomes</taxon>
        <taxon>ecological metagenomes</taxon>
    </lineage>
</organism>
<keyword evidence="2" id="KW-0436">Ligase</keyword>
<dbReference type="Pfam" id="PF13500">
    <property type="entry name" value="AAA_26"/>
    <property type="match status" value="1"/>
</dbReference>
<protein>
    <recommendedName>
        <fullName evidence="9">Dethiobiotin synthase</fullName>
    </recommendedName>
</protein>
<keyword evidence="6" id="KW-0067">ATP-binding</keyword>
<evidence type="ECO:0000256" key="4">
    <source>
        <dbReference type="ARBA" id="ARBA00022741"/>
    </source>
</evidence>
<dbReference type="FunFam" id="3.40.50.300:FF:000292">
    <property type="entry name" value="ATP-dependent dethiobiotin synthetase BioD"/>
    <property type="match status" value="1"/>
</dbReference>
<dbReference type="InterPro" id="IPR004472">
    <property type="entry name" value="DTB_synth_BioD"/>
</dbReference>
<keyword evidence="1" id="KW-0963">Cytoplasm</keyword>
<reference evidence="8" key="1">
    <citation type="journal article" date="2015" name="Nature">
        <title>Complex archaea that bridge the gap between prokaryotes and eukaryotes.</title>
        <authorList>
            <person name="Spang A."/>
            <person name="Saw J.H."/>
            <person name="Jorgensen S.L."/>
            <person name="Zaremba-Niedzwiedzka K."/>
            <person name="Martijn J."/>
            <person name="Lind A.E."/>
            <person name="van Eijk R."/>
            <person name="Schleper C."/>
            <person name="Guy L."/>
            <person name="Ettema T.J."/>
        </authorList>
    </citation>
    <scope>NUCLEOTIDE SEQUENCE</scope>
</reference>
<evidence type="ECO:0000256" key="3">
    <source>
        <dbReference type="ARBA" id="ARBA00022723"/>
    </source>
</evidence>
<evidence type="ECO:0000256" key="1">
    <source>
        <dbReference type="ARBA" id="ARBA00022490"/>
    </source>
</evidence>
<keyword evidence="3" id="KW-0479">Metal-binding</keyword>
<dbReference type="CDD" id="cd03109">
    <property type="entry name" value="DTBS"/>
    <property type="match status" value="1"/>
</dbReference>
<gene>
    <name evidence="8" type="ORF">LCGC14_1291270</name>
</gene>
<keyword evidence="5" id="KW-0093">Biotin biosynthesis</keyword>
<dbReference type="PANTHER" id="PTHR43210">
    <property type="entry name" value="DETHIOBIOTIN SYNTHETASE"/>
    <property type="match status" value="1"/>
</dbReference>
<evidence type="ECO:0000313" key="8">
    <source>
        <dbReference type="EMBL" id="KKM85216.1"/>
    </source>
</evidence>
<sequence length="227" mass="24888">MNQFFITGTDTDAGKTHVTSLLLKLLAQHKKRAIGFKPIASGCEMAFEQLVNADALMLMESATVNAKYDIINPFAFAPPIAPHIAAEQAGINITVEKLSTAYQNVKQQGADYLLTEGAGGWVLPINNNEYLYDWVKAEQLPVILVVGMKLGCINHALLSAAHMQSLGINCVGWIANQVDATMDEYQANLDSLKTRLPFPLLAISPYTEQTPKLQIYKTLLEKLSINP</sequence>
<evidence type="ECO:0000256" key="5">
    <source>
        <dbReference type="ARBA" id="ARBA00022756"/>
    </source>
</evidence>
<dbReference type="GO" id="GO:0005524">
    <property type="term" value="F:ATP binding"/>
    <property type="evidence" value="ECO:0007669"/>
    <property type="project" value="UniProtKB-KW"/>
</dbReference>